<reference evidence="1" key="1">
    <citation type="submission" date="2022-08" db="EMBL/GenBank/DDBJ databases">
        <title>Genomic Encyclopedia of Type Strains, Phase V (KMG-V): Genome sequencing to study the core and pangenomes of soil and plant-associated prokaryotes.</title>
        <authorList>
            <person name="Whitman W."/>
        </authorList>
    </citation>
    <scope>NUCLEOTIDE SEQUENCE</scope>
    <source>
        <strain evidence="1">SP2017</strain>
    </source>
</reference>
<dbReference type="RefSeq" id="WP_259081518.1">
    <property type="nucleotide sequence ID" value="NZ_JANUBB010000003.1"/>
</dbReference>
<dbReference type="CDD" id="cd03801">
    <property type="entry name" value="GT4_PimA-like"/>
    <property type="match status" value="1"/>
</dbReference>
<sequence>MANILVLTPRYPYPIEAGDTLRIYNLCKELSSKHSLTLLSLCNSREDFRQQPDGVFDRIERVYHPKWKSWYQSFKAFLKGEPLQLGYFRSEAFASRTDDLLGEHDLALAHLIRTGQYIKGCSDVPTVLEMTDAFSLNYKRVASLNRWSLKELLYRIEAPRAYRYERSTVYDFDLVSLVSDVDRSFLINEGQKNTEHVGVYTNGIDLESRSFSLPSGLPNMAFIGNMRTVHNQASCDYFIQRILPLVREEVSEATFKIIGSAPESIHKKYEDNPGVQVTGWVDSITEAAGNAFCGIGVMRVGCGLQNKILEYMALGLPVIANEIGVEGIDLNPGTEAWIAESPEEIAALLVDLYQDQDCQTELARAAREFVERHHTWETALRPFVEDVNRLLGKHEK</sequence>
<evidence type="ECO:0000313" key="1">
    <source>
        <dbReference type="EMBL" id="MCS3950917.1"/>
    </source>
</evidence>
<organism evidence="1 2">
    <name type="scientific">Salinibacter ruber</name>
    <dbReference type="NCBI Taxonomy" id="146919"/>
    <lineage>
        <taxon>Bacteria</taxon>
        <taxon>Pseudomonadati</taxon>
        <taxon>Rhodothermota</taxon>
        <taxon>Rhodothermia</taxon>
        <taxon>Rhodothermales</taxon>
        <taxon>Salinibacteraceae</taxon>
        <taxon>Salinibacter</taxon>
    </lineage>
</organism>
<dbReference type="EMBL" id="JANUBB010000003">
    <property type="protein sequence ID" value="MCS3950917.1"/>
    <property type="molecule type" value="Genomic_DNA"/>
</dbReference>
<gene>
    <name evidence="1" type="ORF">GGP83_000858</name>
</gene>
<dbReference type="Proteomes" id="UP001155010">
    <property type="component" value="Unassembled WGS sequence"/>
</dbReference>
<dbReference type="Pfam" id="PF13692">
    <property type="entry name" value="Glyco_trans_1_4"/>
    <property type="match status" value="1"/>
</dbReference>
<dbReference type="AlphaFoldDB" id="A0A9X2ZRE8"/>
<name>A0A9X2ZRE8_9BACT</name>
<evidence type="ECO:0000313" key="2">
    <source>
        <dbReference type="Proteomes" id="UP001155010"/>
    </source>
</evidence>
<dbReference type="Gene3D" id="3.40.50.2000">
    <property type="entry name" value="Glycogen Phosphorylase B"/>
    <property type="match status" value="2"/>
</dbReference>
<dbReference type="PANTHER" id="PTHR12526">
    <property type="entry name" value="GLYCOSYLTRANSFERASE"/>
    <property type="match status" value="1"/>
</dbReference>
<comment type="caution">
    <text evidence="1">The sequence shown here is derived from an EMBL/GenBank/DDBJ whole genome shotgun (WGS) entry which is preliminary data.</text>
</comment>
<dbReference type="SUPFAM" id="SSF53756">
    <property type="entry name" value="UDP-Glycosyltransferase/glycogen phosphorylase"/>
    <property type="match status" value="1"/>
</dbReference>
<protein>
    <submittedName>
        <fullName evidence="1">Glycosyltransferase involved in cell wall biosynthesis</fullName>
    </submittedName>
</protein>
<proteinExistence type="predicted"/>
<accession>A0A9X2ZRE8</accession>